<feature type="compositionally biased region" description="Pro residues" evidence="2">
    <location>
        <begin position="310"/>
        <end position="334"/>
    </location>
</feature>
<dbReference type="Proteomes" id="UP000198341">
    <property type="component" value="Chromosome 4"/>
</dbReference>
<sequence length="3100" mass="342310">MRKRSCLVVVFFFFAIVLFLSASTTKIFLVSAVHSDDDEKNDDEGKTKEKEESWQDKDRDEYGLPICHDETLRRSPLRRATGGEIAAKMSQAKRYVDGHVRVSRDGKEMHVDVKVIRVKGNLNVGRNLYFEGEVKVEGSVIMGNKKDALEEIKRLENEIEEMTAIVEELEGHHTLTDENFHTAIENCLTMNNGQHRKDGACEALHYGERIGDWDVGKVSNFTRAFTNREEFNADLSRWNTSSAKSFDGMFENAVAFNGDVSKWKSKSATTKDEMFRNAVAFKSKYLCAKYTDAPEDLSSCADVSTDWVAPSPPPSAPSPPPEPTASPPPKPTEPVSPSGLAEAPLPPPEPPSPPSPPPVQTEILQPAGTKELNQRFMPKVNGWYELLPEDYSGAAQIAYVDYDGSASGIEDEGPWIQVKYAKNKFSRARPWSALGKGDPSREDGTAYSGNFEFAQDENWIDKLLDQAVDVRQRFVSWGKRSVGWNYKYDYQAARGFNDVNYTRWGSGLALVGGAAGPPTGFSHGTSGFNEFLSPASLEIDPTNLNDDAWRKSVIYFRNTGDEKILPVRGIWNADVDHPGEGRYFPLARPDVGDEVDENGTFTESSDTWVKIVQNFLPPLPPPPSPPSPPPLPPLTDAVFSDAILACLGVDPKYGNCPDLEYGTITEWFVQDVTNFASAFEGASQFIGNISKWNTASAISMNRMFYSASAFNQDIGGWNTEKVTNMGYMFSSASAFNQDIGDWNTEKVTSMEYMFYQASAFNQDIGNWNTEIVTNMQWMFSEASAFNQDIGSWNTAQVTNMNSMFRSASAFNQDIGNWNTAQVTDMERMFHYASAFNHYIGDWNTEKVTSMSYMFFEASAFKAKYTCTTLSVSVDPATCTKVRSDYQYPSLSDEVFHSSIAVCLATAPEDGNCEHAQYGVISGWDVSSVTDFDDAFKGRATFNGDLSKWKTTSALSMNGTFSGASLFNSNIGSWDVSSVENMHQMFFSASAFNQYIGDWDTTLLTLYDSIFESATAFQAKYECASSTSFSIKPTECKSVRTEWDAPSPPPPPTPPPPLLPLTDAVFSDATKACLETDSVNGNCTDSEYGSMLEWDVSAVTNFASAFKGASQFIGNISKWNTASAISMNRMFYSASAFNQDIGGWNTEKVTNMGYMFSSASAFNQDIGDWNTEKVTSMEYMFYQASAFNQDIGNWNTEIVTNMQWMFSEASAFNQDIGSWNTAQVTNMNSMFRSASAFNQDIGNWNTAQVTDMERMFHYASAFNHYIGDWNTEKVTSMSYMFFEASAFKAKYTCTTLSVSVDPATCTKVRSDYQYPSLSDEVFHSSIAACLATAPEDGNCEHAQYGVISGWDVSSVTDFDDAFKGRATFNGDLSKWKTTSALSMNGTFSGASLFNSNIGSWDVSSVENMHQMFFSASAFNHAISSWTGSAATSAQTDMFLDASAFQAKFKCTNEITGPASSCAGPSPIPDTSWHAFVGDCLAESAAIEVTGECIDWARSQNVWYGTMPNWDTSLVEDMSGWTGSAFQGFGGKSTFNGDISKWDTGRVTDMYRMFLSASAFNQNIGSWDTSSVTNMQYMLHGNTYTGWMVAFNQPIGSWNTSKVTNMYGMFGGAIEFNHPIGSWDTSSVTNMDYMFSNAKMFNQPIESWNTSQVTTMRGMFLVTNYHLNFNQPLGSWDTSRVTNMYQMFGSNIHFNGDVSAWNTSQVTTMKSMFAYAYVFNQPVGSWDTSKVTNMAGLFLLARAFNQDVSKWNTSGVTDMHRMFHAASIFNQPIASWNTAKVTDMNNMFREASAFNQDIWGWNTAEVTAMNGMFRSASAFNQDIGGWNTEKVTSMEYMFYVASAFNQDIGGWNTEKATSMEYMFYQASAFNQAIGSWNTAEVTDMQWMFSEASAFNQDIGSWNTAQVTNMNSMFRSASAFNQDIGNWNTEIVTNMQWMFYSASAFNQDIGDWNTEKVTSMEYMFYQASAFNQAIGSWTTAEVTDMEGMFYSASAFNQDIGSWNTVQVTNMGDMFSSASAFNQDIGDWNTEKVTDMYRMFREASAFNHDISSWTGSAATMAQPNMFYSATAFQAKYTCTDAVTGPARSCVLKQSYWSASYCPLGSWVYNNEYTTHETNPGSVGTPEACIELVRTECPTAKIANMGSEGECWCQYHDGSVTEIVATDENNWMACLLTSSPDPIPDASWHTFVYKCLEEAPKTGECTAWASGNNYGTMPNWDTSLVEDMSGWTGSAFQGFRSKSTFNGDISKWNTEKVTDMGSMFFLASAFNQDIGSWNIAQVTDMGYMFGSASAFNQDIGSWNTAQVTTMYGMFYQASAFNQDIGSWTTAEVTTMYGMFRSASAFNRDIGSWNTTQVTSMEAMFSSASVFNHDISPWTGTAATTAQSEMFLDASAFQAKFKCTNAITGPASSCAIPNYDQYYILAQNTCESEGYVTILNLNQCRIAGRALSGDASKGFAADQPANGYGDTDSGRTGGCTFHSGNVNNNLQFFPFATGPCGTATFHCVCGAFAPIPDASWHTFVDACLAEAPVTGECTAWASGNIYGTMPNWDTSSVTDMSSTFEGYAQFDGDVSRWDTSSVATMSVMFKGASSFNQDIGNWNTAEVTNMNGMFFIASAFDQDIGNWNTEKLTDMIGMFSSASAFNQDISSWTGTAATTAQTDMFTSASAFQAKFTCTDAVTGPARSCVLKQSYWSASYCPLGSWVYNNNYTTHETNPGSVGTPEACIELVRTECPTAKIANMGSEGECWCQYHDGSVTEIVATDENNWMACLLTSSPDPIPDASWHTFVYKCLEEAPKTGECTAWASGNNYGTMPNWDTSLVEDMNGYIIDGAVFQGFGGKSTFNGDISKWDTGKVTNMKDMFYEATSFNQDIGNWNTARVTTMQYMFSYASAFNQDIGSWNTEKVTNMQYMFYQASAFNHDISSWTGSAATSAQTDMFFGATAFEANFACDDAVSGPASSCDVRPMDQMPWSGTVNNGEVTLNGDAKSDYTVYVWHADVHLGGYAYVQFHYADGVVDEIRHTGNGSRKFLKSDGTWTGWFAVGSHGTTLRTQLGLVKYYDIDCTQVAGTSTWYFTTSSGSVSKIVLKEDSGWGGMKSVEVYRES</sequence>
<feature type="chain" id="PRO_5003917342" evidence="3">
    <location>
        <begin position="23"/>
        <end position="3100"/>
    </location>
</feature>
<keyword evidence="3" id="KW-0732">Signal</keyword>
<dbReference type="EMBL" id="FO082275">
    <property type="protein sequence ID" value="CCO16201.1"/>
    <property type="molecule type" value="Genomic_DNA"/>
</dbReference>
<evidence type="ECO:0000256" key="3">
    <source>
        <dbReference type="SAM" id="SignalP"/>
    </source>
</evidence>
<evidence type="ECO:0000256" key="2">
    <source>
        <dbReference type="SAM" id="MobiDB-lite"/>
    </source>
</evidence>
<dbReference type="InterPro" id="IPR005046">
    <property type="entry name" value="DUF285"/>
</dbReference>
<dbReference type="GeneID" id="19016340"/>
<dbReference type="PANTHER" id="PTHR48125">
    <property type="entry name" value="LP07818P1"/>
    <property type="match status" value="1"/>
</dbReference>
<feature type="compositionally biased region" description="Basic and acidic residues" evidence="2">
    <location>
        <begin position="43"/>
        <end position="57"/>
    </location>
</feature>
<dbReference type="InterPro" id="IPR011889">
    <property type="entry name" value="Liste_lipo_26"/>
</dbReference>
<evidence type="ECO:0000256" key="1">
    <source>
        <dbReference type="SAM" id="Coils"/>
    </source>
</evidence>
<evidence type="ECO:0000313" key="4">
    <source>
        <dbReference type="EMBL" id="CCO16201.1"/>
    </source>
</evidence>
<dbReference type="NCBIfam" id="TIGR02167">
    <property type="entry name" value="Liste_lipo_26"/>
    <property type="match status" value="32"/>
</dbReference>
<accession>K8EDV1</accession>
<keyword evidence="5" id="KW-1185">Reference proteome</keyword>
<protein>
    <submittedName>
        <fullName evidence="4">Unnamed protein product</fullName>
    </submittedName>
</protein>
<feature type="region of interest" description="Disordered" evidence="2">
    <location>
        <begin position="36"/>
        <end position="57"/>
    </location>
</feature>
<reference evidence="4 5" key="1">
    <citation type="submission" date="2011-10" db="EMBL/GenBank/DDBJ databases">
        <authorList>
            <person name="Genoscope - CEA"/>
        </authorList>
    </citation>
    <scope>NUCLEOTIDE SEQUENCE [LARGE SCALE GENOMIC DNA]</scope>
    <source>
        <strain evidence="4 5">RCC 1105</strain>
    </source>
</reference>
<feature type="region of interest" description="Disordered" evidence="2">
    <location>
        <begin position="304"/>
        <end position="362"/>
    </location>
</feature>
<keyword evidence="1" id="KW-0175">Coiled coil</keyword>
<dbReference type="Pfam" id="PF03382">
    <property type="entry name" value="DUF285"/>
    <property type="match status" value="12"/>
</dbReference>
<dbReference type="RefSeq" id="XP_007513676.1">
    <property type="nucleotide sequence ID" value="XM_007513614.1"/>
</dbReference>
<feature type="signal peptide" evidence="3">
    <location>
        <begin position="1"/>
        <end position="22"/>
    </location>
</feature>
<dbReference type="eggNOG" id="ENOG502QTV0">
    <property type="taxonomic scope" value="Eukaryota"/>
</dbReference>
<organism evidence="4 5">
    <name type="scientific">Bathycoccus prasinos</name>
    <dbReference type="NCBI Taxonomy" id="41875"/>
    <lineage>
        <taxon>Eukaryota</taxon>
        <taxon>Viridiplantae</taxon>
        <taxon>Chlorophyta</taxon>
        <taxon>Mamiellophyceae</taxon>
        <taxon>Mamiellales</taxon>
        <taxon>Bathycoccaceae</taxon>
        <taxon>Bathycoccus</taxon>
    </lineage>
</organism>
<feature type="compositionally biased region" description="Pro residues" evidence="2">
    <location>
        <begin position="344"/>
        <end position="359"/>
    </location>
</feature>
<gene>
    <name evidence="4" type="ORF">Bathy04g03140</name>
</gene>
<feature type="coiled-coil region" evidence="1">
    <location>
        <begin position="145"/>
        <end position="172"/>
    </location>
</feature>
<evidence type="ECO:0000313" key="5">
    <source>
        <dbReference type="Proteomes" id="UP000198341"/>
    </source>
</evidence>
<dbReference type="KEGG" id="bpg:Bathy04g03140"/>
<dbReference type="PANTHER" id="PTHR48125:SF12">
    <property type="entry name" value="AT HOOK TRANSCRIPTION FACTOR FAMILY-RELATED"/>
    <property type="match status" value="1"/>
</dbReference>
<proteinExistence type="predicted"/>
<dbReference type="OrthoDB" id="408264at2759"/>
<name>K8EDV1_9CHLO</name>
<dbReference type="STRING" id="41875.K8EDV1"/>